<evidence type="ECO:0000256" key="1">
    <source>
        <dbReference type="SAM" id="MobiDB-lite"/>
    </source>
</evidence>
<dbReference type="Proteomes" id="UP000683360">
    <property type="component" value="Unassembled WGS sequence"/>
</dbReference>
<feature type="domain" description="Integrase zinc-binding" evidence="2">
    <location>
        <begin position="44"/>
        <end position="93"/>
    </location>
</feature>
<dbReference type="Pfam" id="PF17921">
    <property type="entry name" value="Integrase_H2C2"/>
    <property type="match status" value="1"/>
</dbReference>
<keyword evidence="4" id="KW-1185">Reference proteome</keyword>
<dbReference type="EMBL" id="CAJPWZ010002966">
    <property type="protein sequence ID" value="CAG2249181.1"/>
    <property type="molecule type" value="Genomic_DNA"/>
</dbReference>
<dbReference type="InterPro" id="IPR041588">
    <property type="entry name" value="Integrase_H2C2"/>
</dbReference>
<feature type="compositionally biased region" description="Acidic residues" evidence="1">
    <location>
        <begin position="191"/>
        <end position="205"/>
    </location>
</feature>
<gene>
    <name evidence="3" type="ORF">MEDL_60971</name>
</gene>
<dbReference type="Gene3D" id="1.10.340.70">
    <property type="match status" value="1"/>
</dbReference>
<accession>A0A8S3UT20</accession>
<dbReference type="PANTHER" id="PTHR37984:SF8">
    <property type="entry name" value="CCHC-TYPE DOMAIN-CONTAINING PROTEIN"/>
    <property type="match status" value="1"/>
</dbReference>
<organism evidence="3 4">
    <name type="scientific">Mytilus edulis</name>
    <name type="common">Blue mussel</name>
    <dbReference type="NCBI Taxonomy" id="6550"/>
    <lineage>
        <taxon>Eukaryota</taxon>
        <taxon>Metazoa</taxon>
        <taxon>Spiralia</taxon>
        <taxon>Lophotrochozoa</taxon>
        <taxon>Mollusca</taxon>
        <taxon>Bivalvia</taxon>
        <taxon>Autobranchia</taxon>
        <taxon>Pteriomorphia</taxon>
        <taxon>Mytilida</taxon>
        <taxon>Mytiloidea</taxon>
        <taxon>Mytilidae</taxon>
        <taxon>Mytilinae</taxon>
        <taxon>Mytilus</taxon>
    </lineage>
</organism>
<name>A0A8S3UT20_MYTED</name>
<proteinExistence type="predicted"/>
<evidence type="ECO:0000259" key="2">
    <source>
        <dbReference type="Pfam" id="PF17921"/>
    </source>
</evidence>
<dbReference type="PANTHER" id="PTHR37984">
    <property type="entry name" value="PROTEIN CBG26694"/>
    <property type="match status" value="1"/>
</dbReference>
<comment type="caution">
    <text evidence="3">The sequence shown here is derived from an EMBL/GenBank/DDBJ whole genome shotgun (WGS) entry which is preliminary data.</text>
</comment>
<evidence type="ECO:0000313" key="3">
    <source>
        <dbReference type="EMBL" id="CAG2249181.1"/>
    </source>
</evidence>
<dbReference type="AlphaFoldDB" id="A0A8S3UT20"/>
<dbReference type="FunFam" id="1.10.340.70:FF:000003">
    <property type="entry name" value="Protein CBG25708"/>
    <property type="match status" value="1"/>
</dbReference>
<protein>
    <recommendedName>
        <fullName evidence="2">Integrase zinc-binding domain-containing protein</fullName>
    </recommendedName>
</protein>
<dbReference type="InterPro" id="IPR050951">
    <property type="entry name" value="Retrovirus_Pol_polyprotein"/>
</dbReference>
<evidence type="ECO:0000313" key="4">
    <source>
        <dbReference type="Proteomes" id="UP000683360"/>
    </source>
</evidence>
<dbReference type="OrthoDB" id="10053647at2759"/>
<sequence>MQICGSLTHITYDILSHDIHINCDIRDELTVQNGLIFKGERVIIPKTLRSDMIRRIHSSHNGVEGCLRRVRESLYWPGLKSEVKDFILRCEKCPTLLKPKIEGQNVQKEIQYSKERQAHYYNQGAKELSYLKEGDVVRVKPANKYQKTWEKGTVNQKVNERSYEINIKGKTFSRNRRQLLKTSENIKPGEEEQFNSESNEFEEDEQFGHVEQQEKCNNNTIPHQDPQQNTLDNNTTIRTRSGRQIKRPSKFNDFVN</sequence>
<reference evidence="3" key="1">
    <citation type="submission" date="2021-03" db="EMBL/GenBank/DDBJ databases">
        <authorList>
            <person name="Bekaert M."/>
        </authorList>
    </citation>
    <scope>NUCLEOTIDE SEQUENCE</scope>
</reference>
<feature type="region of interest" description="Disordered" evidence="1">
    <location>
        <begin position="187"/>
        <end position="210"/>
    </location>
</feature>